<evidence type="ECO:0000313" key="1">
    <source>
        <dbReference type="EMBL" id="CAG8697498.1"/>
    </source>
</evidence>
<protein>
    <submittedName>
        <fullName evidence="1">8503_t:CDS:1</fullName>
    </submittedName>
</protein>
<reference evidence="1" key="1">
    <citation type="submission" date="2021-06" db="EMBL/GenBank/DDBJ databases">
        <authorList>
            <person name="Kallberg Y."/>
            <person name="Tangrot J."/>
            <person name="Rosling A."/>
        </authorList>
    </citation>
    <scope>NUCLEOTIDE SEQUENCE</scope>
    <source>
        <strain evidence="1">MT106</strain>
    </source>
</reference>
<feature type="non-terminal residue" evidence="1">
    <location>
        <position position="1"/>
    </location>
</feature>
<gene>
    <name evidence="1" type="ORF">AGERDE_LOCUS13341</name>
</gene>
<organism evidence="1 2">
    <name type="scientific">Ambispora gerdemannii</name>
    <dbReference type="NCBI Taxonomy" id="144530"/>
    <lineage>
        <taxon>Eukaryota</taxon>
        <taxon>Fungi</taxon>
        <taxon>Fungi incertae sedis</taxon>
        <taxon>Mucoromycota</taxon>
        <taxon>Glomeromycotina</taxon>
        <taxon>Glomeromycetes</taxon>
        <taxon>Archaeosporales</taxon>
        <taxon>Ambisporaceae</taxon>
        <taxon>Ambispora</taxon>
    </lineage>
</organism>
<evidence type="ECO:0000313" key="2">
    <source>
        <dbReference type="Proteomes" id="UP000789831"/>
    </source>
</evidence>
<accession>A0A9N9HN50</accession>
<dbReference type="AlphaFoldDB" id="A0A9N9HN50"/>
<dbReference type="Proteomes" id="UP000789831">
    <property type="component" value="Unassembled WGS sequence"/>
</dbReference>
<proteinExistence type="predicted"/>
<comment type="caution">
    <text evidence="1">The sequence shown here is derived from an EMBL/GenBank/DDBJ whole genome shotgun (WGS) entry which is preliminary data.</text>
</comment>
<dbReference type="EMBL" id="CAJVPL010017039">
    <property type="protein sequence ID" value="CAG8697498.1"/>
    <property type="molecule type" value="Genomic_DNA"/>
</dbReference>
<keyword evidence="2" id="KW-1185">Reference proteome</keyword>
<name>A0A9N9HN50_9GLOM</name>
<sequence length="50" mass="5814">DTYDVEFIRSVRVTNGKYNIHLGYLIAIPIWQDALFDQVFEPERIIMGVG</sequence>